<dbReference type="InterPro" id="IPR015860">
    <property type="entry name" value="ABC_transpr_TagH-like"/>
</dbReference>
<comment type="caution">
    <text evidence="6">The sequence shown here is derived from an EMBL/GenBank/DDBJ whole genome shotgun (WGS) entry which is preliminary data.</text>
</comment>
<feature type="domain" description="ABC transporter" evidence="5">
    <location>
        <begin position="2"/>
        <end position="217"/>
    </location>
</feature>
<dbReference type="InterPro" id="IPR003593">
    <property type="entry name" value="AAA+_ATPase"/>
</dbReference>
<evidence type="ECO:0000313" key="6">
    <source>
        <dbReference type="EMBL" id="RKK01818.1"/>
    </source>
</evidence>
<keyword evidence="8" id="KW-1185">Reference proteome</keyword>
<keyword evidence="4 6" id="KW-0067">ATP-binding</keyword>
<dbReference type="InterPro" id="IPR050683">
    <property type="entry name" value="Bact_Polysacc_Export_ATP-bd"/>
</dbReference>
<dbReference type="GO" id="GO:0016020">
    <property type="term" value="C:membrane"/>
    <property type="evidence" value="ECO:0007669"/>
    <property type="project" value="InterPro"/>
</dbReference>
<reference evidence="6 9" key="1">
    <citation type="submission" date="2018-09" db="EMBL/GenBank/DDBJ databases">
        <title>Roseomonas sp. nov., isolated from feces of Tibetan antelopes in the Qinghai-Tibet plateau, China.</title>
        <authorList>
            <person name="Tian Z."/>
        </authorList>
    </citation>
    <scope>NUCLEOTIDE SEQUENCE [LARGE SCALE GENOMIC DNA]</scope>
    <source>
        <strain evidence="7 8">Z23</strain>
        <strain evidence="6 9">Z24</strain>
    </source>
</reference>
<evidence type="ECO:0000256" key="4">
    <source>
        <dbReference type="ARBA" id="ARBA00022840"/>
    </source>
</evidence>
<gene>
    <name evidence="6" type="ORF">D6Z83_23005</name>
    <name evidence="7" type="ORF">EBE87_12940</name>
</gene>
<dbReference type="Gene3D" id="3.40.50.300">
    <property type="entry name" value="P-loop containing nucleotide triphosphate hydrolases"/>
    <property type="match status" value="1"/>
</dbReference>
<evidence type="ECO:0000313" key="9">
    <source>
        <dbReference type="Proteomes" id="UP000278036"/>
    </source>
</evidence>
<dbReference type="Proteomes" id="UP000278036">
    <property type="component" value="Unassembled WGS sequence"/>
</dbReference>
<dbReference type="InterPro" id="IPR027417">
    <property type="entry name" value="P-loop_NTPase"/>
</dbReference>
<dbReference type="AlphaFoldDB" id="A0A3A9JML1"/>
<dbReference type="EMBL" id="RFLX01000008">
    <property type="protein sequence ID" value="RMI24583.1"/>
    <property type="molecule type" value="Genomic_DNA"/>
</dbReference>
<organism evidence="6 9">
    <name type="scientific">Teichococcus wenyumeiae</name>
    <dbReference type="NCBI Taxonomy" id="2478470"/>
    <lineage>
        <taxon>Bacteria</taxon>
        <taxon>Pseudomonadati</taxon>
        <taxon>Pseudomonadota</taxon>
        <taxon>Alphaproteobacteria</taxon>
        <taxon>Acetobacterales</taxon>
        <taxon>Roseomonadaceae</taxon>
        <taxon>Roseomonas</taxon>
    </lineage>
</organism>
<proteinExistence type="inferred from homology"/>
<dbReference type="PROSITE" id="PS50893">
    <property type="entry name" value="ABC_TRANSPORTER_2"/>
    <property type="match status" value="1"/>
</dbReference>
<dbReference type="PANTHER" id="PTHR46743:SF2">
    <property type="entry name" value="TEICHOIC ACIDS EXPORT ATP-BINDING PROTEIN TAGH"/>
    <property type="match status" value="1"/>
</dbReference>
<dbReference type="SUPFAM" id="SSF52540">
    <property type="entry name" value="P-loop containing nucleoside triphosphate hydrolases"/>
    <property type="match status" value="1"/>
</dbReference>
<keyword evidence="2" id="KW-0813">Transport</keyword>
<keyword evidence="3" id="KW-0547">Nucleotide-binding</keyword>
<protein>
    <submittedName>
        <fullName evidence="6">ABC transporter ATP-binding protein</fullName>
    </submittedName>
    <submittedName>
        <fullName evidence="7">ATP-binding cassette domain-containing protein</fullName>
    </submittedName>
</protein>
<name>A0A3A9JML1_9PROT</name>
<dbReference type="RefSeq" id="WP_120640528.1">
    <property type="nucleotide sequence ID" value="NZ_RAQU01000215.1"/>
</dbReference>
<evidence type="ECO:0000256" key="1">
    <source>
        <dbReference type="ARBA" id="ARBA00005417"/>
    </source>
</evidence>
<evidence type="ECO:0000313" key="7">
    <source>
        <dbReference type="EMBL" id="RMI24583.1"/>
    </source>
</evidence>
<dbReference type="CDD" id="cd03220">
    <property type="entry name" value="ABC_KpsT_Wzt"/>
    <property type="match status" value="1"/>
</dbReference>
<evidence type="ECO:0000313" key="8">
    <source>
        <dbReference type="Proteomes" id="UP000274097"/>
    </source>
</evidence>
<dbReference type="SMART" id="SM00382">
    <property type="entry name" value="AAA"/>
    <property type="match status" value="1"/>
</dbReference>
<dbReference type="PANTHER" id="PTHR46743">
    <property type="entry name" value="TEICHOIC ACIDS EXPORT ATP-BINDING PROTEIN TAGH"/>
    <property type="match status" value="1"/>
</dbReference>
<dbReference type="Proteomes" id="UP000274097">
    <property type="component" value="Unassembled WGS sequence"/>
</dbReference>
<sequence length="217" mass="24340">MIELIDVWKSYRSHRTGLQNQILRGVHGRIRKGDHVGILGRNGSGKSTLMRLLSGVDNPTHGIIRREMSISWPIGGSYGLQQVATGATNARFIARLYGTPVQQTQDFVEEFAELGRYFYEPVNTYSSGMVSRLLMALSFAVDFDCYLVDEALSTGDARFAAKCRHMLEVRRENAAMILVSHNAQHVRQYCDTAAILRNGMLEFYEDVDEAIAAYQGL</sequence>
<dbReference type="OrthoDB" id="7157922at2"/>
<dbReference type="Pfam" id="PF00005">
    <property type="entry name" value="ABC_tran"/>
    <property type="match status" value="1"/>
</dbReference>
<dbReference type="InterPro" id="IPR003439">
    <property type="entry name" value="ABC_transporter-like_ATP-bd"/>
</dbReference>
<dbReference type="GO" id="GO:0005524">
    <property type="term" value="F:ATP binding"/>
    <property type="evidence" value="ECO:0007669"/>
    <property type="project" value="UniProtKB-KW"/>
</dbReference>
<accession>A0A3A9JML1</accession>
<dbReference type="GO" id="GO:0140359">
    <property type="term" value="F:ABC-type transporter activity"/>
    <property type="evidence" value="ECO:0007669"/>
    <property type="project" value="InterPro"/>
</dbReference>
<evidence type="ECO:0000259" key="5">
    <source>
        <dbReference type="PROSITE" id="PS50893"/>
    </source>
</evidence>
<evidence type="ECO:0000256" key="2">
    <source>
        <dbReference type="ARBA" id="ARBA00022448"/>
    </source>
</evidence>
<dbReference type="GO" id="GO:0016887">
    <property type="term" value="F:ATP hydrolysis activity"/>
    <property type="evidence" value="ECO:0007669"/>
    <property type="project" value="InterPro"/>
</dbReference>
<comment type="similarity">
    <text evidence="1">Belongs to the ABC transporter superfamily.</text>
</comment>
<evidence type="ECO:0000256" key="3">
    <source>
        <dbReference type="ARBA" id="ARBA00022741"/>
    </source>
</evidence>
<dbReference type="InParanoid" id="A0A3A9JML1"/>
<dbReference type="EMBL" id="RAQU01000215">
    <property type="protein sequence ID" value="RKK01818.1"/>
    <property type="molecule type" value="Genomic_DNA"/>
</dbReference>